<dbReference type="AlphaFoldDB" id="A0A512NA17"/>
<keyword evidence="1" id="KW-1133">Transmembrane helix</keyword>
<protein>
    <recommendedName>
        <fullName evidence="2">CAAX prenyl protease 2/Lysostaphin resistance protein A-like domain-containing protein</fullName>
    </recommendedName>
</protein>
<dbReference type="Pfam" id="PF02517">
    <property type="entry name" value="Rce1-like"/>
    <property type="match status" value="1"/>
</dbReference>
<dbReference type="GO" id="GO:0004175">
    <property type="term" value="F:endopeptidase activity"/>
    <property type="evidence" value="ECO:0007669"/>
    <property type="project" value="UniProtKB-ARBA"/>
</dbReference>
<name>A0A512NA17_9HYPH</name>
<dbReference type="EMBL" id="BKAJ01000045">
    <property type="protein sequence ID" value="GEP55812.1"/>
    <property type="molecule type" value="Genomic_DNA"/>
</dbReference>
<proteinExistence type="predicted"/>
<dbReference type="OrthoDB" id="9782250at2"/>
<dbReference type="PANTHER" id="PTHR36435:SF1">
    <property type="entry name" value="CAAX AMINO TERMINAL PROTEASE FAMILY PROTEIN"/>
    <property type="match status" value="1"/>
</dbReference>
<keyword evidence="1" id="KW-0472">Membrane</keyword>
<feature type="transmembrane region" description="Helical" evidence="1">
    <location>
        <begin position="45"/>
        <end position="67"/>
    </location>
</feature>
<accession>A0A512NA17</accession>
<evidence type="ECO:0000313" key="3">
    <source>
        <dbReference type="EMBL" id="GEP55812.1"/>
    </source>
</evidence>
<dbReference type="InterPro" id="IPR003675">
    <property type="entry name" value="Rce1/LyrA-like_dom"/>
</dbReference>
<feature type="transmembrane region" description="Helical" evidence="1">
    <location>
        <begin position="141"/>
        <end position="165"/>
    </location>
</feature>
<dbReference type="PANTHER" id="PTHR36435">
    <property type="entry name" value="SLR1288 PROTEIN"/>
    <property type="match status" value="1"/>
</dbReference>
<feature type="transmembrane region" description="Helical" evidence="1">
    <location>
        <begin position="194"/>
        <end position="215"/>
    </location>
</feature>
<comment type="caution">
    <text evidence="3">The sequence shown here is derived from an EMBL/GenBank/DDBJ whole genome shotgun (WGS) entry which is preliminary data.</text>
</comment>
<dbReference type="Proteomes" id="UP000321058">
    <property type="component" value="Unassembled WGS sequence"/>
</dbReference>
<keyword evidence="1" id="KW-0812">Transmembrane</keyword>
<gene>
    <name evidence="3" type="ORF">RSO01_29780</name>
</gene>
<feature type="transmembrane region" description="Helical" evidence="1">
    <location>
        <begin position="21"/>
        <end position="39"/>
    </location>
</feature>
<evidence type="ECO:0000259" key="2">
    <source>
        <dbReference type="Pfam" id="PF02517"/>
    </source>
</evidence>
<evidence type="ECO:0000313" key="4">
    <source>
        <dbReference type="Proteomes" id="UP000321058"/>
    </source>
</evidence>
<dbReference type="GO" id="GO:0080120">
    <property type="term" value="P:CAAX-box protein maturation"/>
    <property type="evidence" value="ECO:0007669"/>
    <property type="project" value="UniProtKB-ARBA"/>
</dbReference>
<evidence type="ECO:0000256" key="1">
    <source>
        <dbReference type="SAM" id="Phobius"/>
    </source>
</evidence>
<sequence>MTAGANPLIQTDSKPIRGWSILVFLVVLPLLLAPAVWLLGNRDMLAMLALFFISGLIALVIAVSPMGWRALPALGFRPARFWTIVLGTVGALVVSIAASQLGEPEGVKQVLDVARTPSLFVASLAVMALLAPLVEEAVFRGLLYGWVAGRWGTTVAWFVSSILFAAAHLEPAHVLLVLPLGLWFGWLRQRTDSLWPSLVAHIVNNSLAVVAAAVIDKTSP</sequence>
<feature type="transmembrane region" description="Helical" evidence="1">
    <location>
        <begin position="79"/>
        <end position="98"/>
    </location>
</feature>
<dbReference type="InterPro" id="IPR052710">
    <property type="entry name" value="CAAX_protease"/>
</dbReference>
<dbReference type="RefSeq" id="WP_147149886.1">
    <property type="nucleotide sequence ID" value="NZ_BKAJ01000045.1"/>
</dbReference>
<feature type="transmembrane region" description="Helical" evidence="1">
    <location>
        <begin position="118"/>
        <end position="134"/>
    </location>
</feature>
<feature type="transmembrane region" description="Helical" evidence="1">
    <location>
        <begin position="171"/>
        <end position="187"/>
    </location>
</feature>
<feature type="domain" description="CAAX prenyl protease 2/Lysostaphin resistance protein A-like" evidence="2">
    <location>
        <begin position="119"/>
        <end position="206"/>
    </location>
</feature>
<reference evidence="3 4" key="1">
    <citation type="submission" date="2019-07" db="EMBL/GenBank/DDBJ databases">
        <title>Whole genome shotgun sequence of Reyranella soli NBRC 108950.</title>
        <authorList>
            <person name="Hosoyama A."/>
            <person name="Uohara A."/>
            <person name="Ohji S."/>
            <person name="Ichikawa N."/>
        </authorList>
    </citation>
    <scope>NUCLEOTIDE SEQUENCE [LARGE SCALE GENOMIC DNA]</scope>
    <source>
        <strain evidence="3 4">NBRC 108950</strain>
    </source>
</reference>
<organism evidence="3 4">
    <name type="scientific">Reyranella soli</name>
    <dbReference type="NCBI Taxonomy" id="1230389"/>
    <lineage>
        <taxon>Bacteria</taxon>
        <taxon>Pseudomonadati</taxon>
        <taxon>Pseudomonadota</taxon>
        <taxon>Alphaproteobacteria</taxon>
        <taxon>Hyphomicrobiales</taxon>
        <taxon>Reyranellaceae</taxon>
        <taxon>Reyranella</taxon>
    </lineage>
</organism>
<keyword evidence="4" id="KW-1185">Reference proteome</keyword>